<name>A0AAD5AI41_SILAS</name>
<comment type="subcellular location">
    <subcellularLocation>
        <location evidence="1">Cell junction</location>
    </subcellularLocation>
</comment>
<dbReference type="PANTHER" id="PTHR22591">
    <property type="entry name" value="XIN"/>
    <property type="match status" value="1"/>
</dbReference>
<dbReference type="EMBL" id="MU551707">
    <property type="protein sequence ID" value="KAI5617168.1"/>
    <property type="molecule type" value="Genomic_DNA"/>
</dbReference>
<accession>A0AAD5AI41</accession>
<feature type="compositionally biased region" description="Polar residues" evidence="6">
    <location>
        <begin position="828"/>
        <end position="837"/>
    </location>
</feature>
<feature type="compositionally biased region" description="Polar residues" evidence="6">
    <location>
        <begin position="191"/>
        <end position="201"/>
    </location>
</feature>
<proteinExistence type="inferred from homology"/>
<dbReference type="GO" id="GO:0005925">
    <property type="term" value="C:focal adhesion"/>
    <property type="evidence" value="ECO:0007669"/>
    <property type="project" value="TreeGrafter"/>
</dbReference>
<gene>
    <name evidence="7" type="ORF">C0J50_23421</name>
</gene>
<evidence type="ECO:0000256" key="4">
    <source>
        <dbReference type="ARBA" id="ARBA00023203"/>
    </source>
</evidence>
<dbReference type="GO" id="GO:0001725">
    <property type="term" value="C:stress fiber"/>
    <property type="evidence" value="ECO:0007669"/>
    <property type="project" value="TreeGrafter"/>
</dbReference>
<feature type="region of interest" description="Disordered" evidence="6">
    <location>
        <begin position="820"/>
        <end position="843"/>
    </location>
</feature>
<sequence>MHRKPLLCIAPNALTHDSSLTKILQFAAIPITGNETKLDTLIQRSVTEKTSAWADWGSNSHLTRSKSMEFLPHQRTISTSALRELFESKVVLQPKSVHKPKDTDKPQSTPVMENGGIAYKGTEDLLVFSEAGSINTDNNKKSAESTKEKEDNVTPKMADVTPKDFKETPYPEDDLAQLDPLLQPNSRDDSQSPIPTPNSKEVISTLYEQRQKCELRRLLKHTCPELKGLGNVVEEEFADILNSSTGTDIAYQGEVQSMRWIFENGTVSAGDSHKQPNFMEKNVQGEQTFEDPLNCTKQETIYPDVDESPQKVGETREEEENFRVNVKAKRKMFEGQLIETSREDLDDVFPGRIVISEDEKGTVQKQKKDFETYPTDTIKRNSDLSIIDVTDIDQDCGEVYQGISRAKELFEKGLDNENGSPPNENLSIEDEALKANVKNRTHMFESTPLDKINWQNDAESDTKDENMNKSLTSLYGFNVVHSHGALFEASEAGNVRKANYSFIQEKGAEIQHEEVVMGSMKSMLLQHLARVNLNPVIVFLREDDQGNVDIKKIDIPTHQLPFTVNQDKEYRTTNMVQVIEDLLDQETCSGKGVLIQEQAAGSVETLVYILFRHESHDGIVMDQNYENMLKTGEIDLPGNCNTLPKMCSPPPFTLEDAISHAESRISKVKLFQSHIENGDQGSLKSLQKGPSGDDTSFTTKQEEQKVEIAPGNFKITKAILVTNPEHDISSAQNEFKSNLEIGANDAEFVKCTAESVEPGRWFYNRDEKDMHEKKTDEYIVTLPVVAKDKMVQDDALSNLQAAIVSLQRATLEAKALQESVYEKHHDTNSASSENQCQPEGINKEGKKSLQNFEVEEGREETLKGSVQAALESLKKSSFNVTKGDFKDAMIYRNAGRTDSRQKTTTKMETDVKQSGDMVVPKEKLKACEPFPMPRQVTVETQHEGVKTRPLEDQPLNKPLACSPLTNQTIEQASLQKKTKPPGPKPLIPPKPDHLKTTHNSNTVGINSATNAGDLIKTRPELTFANLKPLQEDAVLKEPQTTIDADILSGRIVTEITTCSPEGNVAEEEKPNPLIEVSSGLQTSLQNFGIKTGQAMPPVKPKRIKMTTKNVPTPVCLEPGFVKEQPESNVIMREKKGRKKESDTERRQRLSVHMDEIMKGNVNAAMEIFDKLRKQEELKTILSKVEEIEGEASQEDDGLRKIFESVPDWVVPQKHVNPENSVMEKEVGRSGTVCDSEMLSSMQVAFGDLEKASAAIISLKEQTLSRLMEIEETIKKALYSVSTLKSDSDIVGLSGLFKESLMAGQYLPISGNIRKISIGSSKSSNPQSLNHVRAPQKSATTEPGMQKAEKSELSPPETKPRAGSPSSPSFISIQSSARKNPETSPKSQTAVTALTCYNIPAEKEKRQVSTLEVQTAPKAETVIGTKTIREKYEETDCFGNKFYSSTTSTVMTTQPDNKTGFRRQILTNPTTSDVVANPSINTLT</sequence>
<reference evidence="7" key="1">
    <citation type="submission" date="2018-07" db="EMBL/GenBank/DDBJ databases">
        <title>Comparative genomics of catfishes provides insights into carnivory and benthic adaptation.</title>
        <authorList>
            <person name="Zhang Y."/>
            <person name="Wang D."/>
            <person name="Peng Z."/>
            <person name="Zheng S."/>
            <person name="Shao F."/>
            <person name="Tao W."/>
        </authorList>
    </citation>
    <scope>NUCLEOTIDE SEQUENCE</scope>
    <source>
        <strain evidence="7">Chongqing</strain>
    </source>
</reference>
<dbReference type="Proteomes" id="UP001205998">
    <property type="component" value="Unassembled WGS sequence"/>
</dbReference>
<dbReference type="PANTHER" id="PTHR22591:SF2">
    <property type="entry name" value="XIN ACTIN-BINDING REPEAT-CONTAINING PROTEIN 1"/>
    <property type="match status" value="1"/>
</dbReference>
<feature type="region of interest" description="Disordered" evidence="6">
    <location>
        <begin position="96"/>
        <end position="115"/>
    </location>
</feature>
<feature type="repeat" description="Xin" evidence="5">
    <location>
        <begin position="253"/>
        <end position="268"/>
    </location>
</feature>
<feature type="region of interest" description="Disordered" evidence="6">
    <location>
        <begin position="679"/>
        <end position="702"/>
    </location>
</feature>
<evidence type="ECO:0000313" key="7">
    <source>
        <dbReference type="EMBL" id="KAI5617168.1"/>
    </source>
</evidence>
<dbReference type="InterPro" id="IPR012510">
    <property type="entry name" value="Actin-binding_Xin_repeat"/>
</dbReference>
<dbReference type="GO" id="GO:0051015">
    <property type="term" value="F:actin filament binding"/>
    <property type="evidence" value="ECO:0007669"/>
    <property type="project" value="TreeGrafter"/>
</dbReference>
<comment type="caution">
    <text evidence="7">The sequence shown here is derived from an EMBL/GenBank/DDBJ whole genome shotgun (WGS) entry which is preliminary data.</text>
</comment>
<keyword evidence="4 5" id="KW-0009">Actin-binding</keyword>
<keyword evidence="3" id="KW-0965">Cell junction</keyword>
<evidence type="ECO:0000256" key="2">
    <source>
        <dbReference type="ARBA" id="ARBA00022737"/>
    </source>
</evidence>
<feature type="compositionally biased region" description="Low complexity" evidence="6">
    <location>
        <begin position="1363"/>
        <end position="1375"/>
    </location>
</feature>
<feature type="repeat" description="Xin" evidence="5">
    <location>
        <begin position="435"/>
        <end position="450"/>
    </location>
</feature>
<comment type="domain">
    <text evidence="5">Xin repeats bind F-actin.</text>
</comment>
<feature type="region of interest" description="Disordered" evidence="6">
    <location>
        <begin position="1317"/>
        <end position="1388"/>
    </location>
</feature>
<keyword evidence="2" id="KW-0677">Repeat</keyword>
<keyword evidence="8" id="KW-1185">Reference proteome</keyword>
<dbReference type="PROSITE" id="PS51389">
    <property type="entry name" value="XIN"/>
    <property type="match status" value="2"/>
</dbReference>
<protein>
    <submittedName>
        <fullName evidence="7">Xin actin-binding repeat-containing protein 1-like isoform X3</fullName>
    </submittedName>
</protein>
<dbReference type="GO" id="GO:0007015">
    <property type="term" value="P:actin filament organization"/>
    <property type="evidence" value="ECO:0007669"/>
    <property type="project" value="TreeGrafter"/>
</dbReference>
<evidence type="ECO:0000256" key="5">
    <source>
        <dbReference type="PROSITE-ProRule" id="PRU00721"/>
    </source>
</evidence>
<evidence type="ECO:0000256" key="3">
    <source>
        <dbReference type="ARBA" id="ARBA00022949"/>
    </source>
</evidence>
<evidence type="ECO:0000313" key="8">
    <source>
        <dbReference type="Proteomes" id="UP001205998"/>
    </source>
</evidence>
<organism evidence="7 8">
    <name type="scientific">Silurus asotus</name>
    <name type="common">Amur catfish</name>
    <name type="synonym">Parasilurus asotus</name>
    <dbReference type="NCBI Taxonomy" id="30991"/>
    <lineage>
        <taxon>Eukaryota</taxon>
        <taxon>Metazoa</taxon>
        <taxon>Chordata</taxon>
        <taxon>Craniata</taxon>
        <taxon>Vertebrata</taxon>
        <taxon>Euteleostomi</taxon>
        <taxon>Actinopterygii</taxon>
        <taxon>Neopterygii</taxon>
        <taxon>Teleostei</taxon>
        <taxon>Ostariophysi</taxon>
        <taxon>Siluriformes</taxon>
        <taxon>Siluridae</taxon>
        <taxon>Silurus</taxon>
    </lineage>
</organism>
<comment type="similarity">
    <text evidence="5">Belongs to the Xin family.</text>
</comment>
<evidence type="ECO:0000256" key="6">
    <source>
        <dbReference type="SAM" id="MobiDB-lite"/>
    </source>
</evidence>
<evidence type="ECO:0000256" key="1">
    <source>
        <dbReference type="ARBA" id="ARBA00004282"/>
    </source>
</evidence>
<feature type="region of interest" description="Disordered" evidence="6">
    <location>
        <begin position="131"/>
        <end position="201"/>
    </location>
</feature>
<feature type="compositionally biased region" description="Basic and acidic residues" evidence="6">
    <location>
        <begin position="138"/>
        <end position="153"/>
    </location>
</feature>
<dbReference type="InterPro" id="IPR030072">
    <property type="entry name" value="XIRP1/XIRP2"/>
</dbReference>